<feature type="compositionally biased region" description="Basic residues" evidence="1">
    <location>
        <begin position="207"/>
        <end position="220"/>
    </location>
</feature>
<proteinExistence type="predicted"/>
<feature type="compositionally biased region" description="Low complexity" evidence="1">
    <location>
        <begin position="324"/>
        <end position="336"/>
    </location>
</feature>
<protein>
    <submittedName>
        <fullName evidence="2">Uncharacterized protein</fullName>
    </submittedName>
</protein>
<comment type="caution">
    <text evidence="2">The sequence shown here is derived from an EMBL/GenBank/DDBJ whole genome shotgun (WGS) entry which is preliminary data.</text>
</comment>
<feature type="compositionally biased region" description="Low complexity" evidence="1">
    <location>
        <begin position="795"/>
        <end position="820"/>
    </location>
</feature>
<feature type="compositionally biased region" description="Pro residues" evidence="1">
    <location>
        <begin position="736"/>
        <end position="748"/>
    </location>
</feature>
<feature type="compositionally biased region" description="Low complexity" evidence="1">
    <location>
        <begin position="195"/>
        <end position="206"/>
    </location>
</feature>
<feature type="compositionally biased region" description="Polar residues" evidence="1">
    <location>
        <begin position="599"/>
        <end position="614"/>
    </location>
</feature>
<accession>A0AAN6Y6X3</accession>
<feature type="compositionally biased region" description="Low complexity" evidence="1">
    <location>
        <begin position="221"/>
        <end position="241"/>
    </location>
</feature>
<reference evidence="2" key="1">
    <citation type="journal article" date="2023" name="Mol. Phylogenet. Evol.">
        <title>Genome-scale phylogeny and comparative genomics of the fungal order Sordariales.</title>
        <authorList>
            <person name="Hensen N."/>
            <person name="Bonometti L."/>
            <person name="Westerberg I."/>
            <person name="Brannstrom I.O."/>
            <person name="Guillou S."/>
            <person name="Cros-Aarteil S."/>
            <person name="Calhoun S."/>
            <person name="Haridas S."/>
            <person name="Kuo A."/>
            <person name="Mondo S."/>
            <person name="Pangilinan J."/>
            <person name="Riley R."/>
            <person name="LaButti K."/>
            <person name="Andreopoulos B."/>
            <person name="Lipzen A."/>
            <person name="Chen C."/>
            <person name="Yan M."/>
            <person name="Daum C."/>
            <person name="Ng V."/>
            <person name="Clum A."/>
            <person name="Steindorff A."/>
            <person name="Ohm R.A."/>
            <person name="Martin F."/>
            <person name="Silar P."/>
            <person name="Natvig D.O."/>
            <person name="Lalanne C."/>
            <person name="Gautier V."/>
            <person name="Ament-Velasquez S.L."/>
            <person name="Kruys A."/>
            <person name="Hutchinson M.I."/>
            <person name="Powell A.J."/>
            <person name="Barry K."/>
            <person name="Miller A.N."/>
            <person name="Grigoriev I.V."/>
            <person name="Debuchy R."/>
            <person name="Gladieux P."/>
            <person name="Hiltunen Thoren M."/>
            <person name="Johannesson H."/>
        </authorList>
    </citation>
    <scope>NUCLEOTIDE SEQUENCE</scope>
    <source>
        <strain evidence="2">PSN293</strain>
    </source>
</reference>
<feature type="compositionally biased region" description="Acidic residues" evidence="1">
    <location>
        <begin position="826"/>
        <end position="835"/>
    </location>
</feature>
<feature type="compositionally biased region" description="Polar residues" evidence="1">
    <location>
        <begin position="574"/>
        <end position="589"/>
    </location>
</feature>
<dbReference type="EMBL" id="MU858128">
    <property type="protein sequence ID" value="KAK4212420.1"/>
    <property type="molecule type" value="Genomic_DNA"/>
</dbReference>
<feature type="compositionally biased region" description="Pro residues" evidence="1">
    <location>
        <begin position="297"/>
        <end position="322"/>
    </location>
</feature>
<sequence>MLVTLPATSDPPLPKLTPTTKWFKMAPSTTSHPIDWRMQTIENCKFISRPGAFVSVVTTKEALGEFKAVVIRVVDGQRQPLFSESAATIPDALKALHTRSAEAVQNHVDANGWDFVMPPPNYWGKNETEKDQGETDGESSYSESGSSTVTLSDASDDDMVSVGGHPSRKGKEPKTRKKNKKSKSSRKTKGRMGRSRSPSPSGSRSTARSRSRSGSPRRSRSASLSSMTSSSGDEASRASSRPPHTGFRPSHGHPCPPNRMRPGFAPNYPPGWQPSHLHAPPAPVSFPPQGIRGQQLPHPPPSMAPPQFPNMPPAHYIPPPPRFQVQQQQQQQQQQVSKDKGTMFGLVGHSQPPMVTGSSQSDNDEGKANPSKPNTGYNPFTTVFWPPAPGPTSAPAPAPAPAQGLSAPHDVFLDIRWPDLMDTNKTHQHRVLEQIPRLSAAVIKESALKYVRREMNKAAAGRENEVTNWPNLCASLRKVGVKGAICHLSDRHSDDLYGLIHDMSSEQSRLTQNRQNGFATFDIEVYAPAGNNTFRETNVSLSSSEAWRGSGPPGNPPSNAQVPPPPPPPGWAMNINQQKKPVTTSMNTHASRRKIEPGSQRSATQQQEAAGNQTFTGVNTAANIGLTSTIPFISPLPPHLQQQYSTALALQQQANEQRLLHSQQQQQQQQHHRQAFMRPQQTTQSQGPANGNAGDGIPQPSGTPDGWRMPTMNMNMNMPVGVPLSMQSAFASGSAAPPPPPPPPPPPLQMQMPFASSGSSSSVNKKKASGQGPVRHHQHNRHSHRGSKKSGSEKVSTPPSVASSVVSTSDASEASSSATTMRFMEENEVYYESDA</sequence>
<evidence type="ECO:0000256" key="1">
    <source>
        <dbReference type="SAM" id="MobiDB-lite"/>
    </source>
</evidence>
<feature type="compositionally biased region" description="Polar residues" evidence="1">
    <location>
        <begin position="371"/>
        <end position="381"/>
    </location>
</feature>
<gene>
    <name evidence="2" type="ORF">QBC37DRAFT_194501</name>
</gene>
<feature type="compositionally biased region" description="Low complexity" evidence="1">
    <location>
        <begin position="138"/>
        <end position="152"/>
    </location>
</feature>
<feature type="compositionally biased region" description="Polar residues" evidence="1">
    <location>
        <begin position="679"/>
        <end position="689"/>
    </location>
</feature>
<feature type="region of interest" description="Disordered" evidence="1">
    <location>
        <begin position="539"/>
        <end position="614"/>
    </location>
</feature>
<evidence type="ECO:0000313" key="2">
    <source>
        <dbReference type="EMBL" id="KAK4212420.1"/>
    </source>
</evidence>
<reference evidence="2" key="2">
    <citation type="submission" date="2023-05" db="EMBL/GenBank/DDBJ databases">
        <authorList>
            <consortium name="Lawrence Berkeley National Laboratory"/>
            <person name="Steindorff A."/>
            <person name="Hensen N."/>
            <person name="Bonometti L."/>
            <person name="Westerberg I."/>
            <person name="Brannstrom I.O."/>
            <person name="Guillou S."/>
            <person name="Cros-Aarteil S."/>
            <person name="Calhoun S."/>
            <person name="Haridas S."/>
            <person name="Kuo A."/>
            <person name="Mondo S."/>
            <person name="Pangilinan J."/>
            <person name="Riley R."/>
            <person name="Labutti K."/>
            <person name="Andreopoulos B."/>
            <person name="Lipzen A."/>
            <person name="Chen C."/>
            <person name="Yanf M."/>
            <person name="Daum C."/>
            <person name="Ng V."/>
            <person name="Clum A."/>
            <person name="Ohm R."/>
            <person name="Martin F."/>
            <person name="Silar P."/>
            <person name="Natvig D."/>
            <person name="Lalanne C."/>
            <person name="Gautier V."/>
            <person name="Ament-Velasquez S.L."/>
            <person name="Kruys A."/>
            <person name="Hutchinson M.I."/>
            <person name="Powell A.J."/>
            <person name="Barry K."/>
            <person name="Miller A.N."/>
            <person name="Grigoriev I.V."/>
            <person name="Debuchy R."/>
            <person name="Gladieux P."/>
            <person name="Thoren M.H."/>
            <person name="Johannesson H."/>
        </authorList>
    </citation>
    <scope>NUCLEOTIDE SEQUENCE</scope>
    <source>
        <strain evidence="2">PSN293</strain>
    </source>
</reference>
<evidence type="ECO:0000313" key="3">
    <source>
        <dbReference type="Proteomes" id="UP001301769"/>
    </source>
</evidence>
<feature type="compositionally biased region" description="Basic residues" evidence="1">
    <location>
        <begin position="174"/>
        <end position="194"/>
    </location>
</feature>
<dbReference type="AlphaFoldDB" id="A0AAN6Y6X3"/>
<feature type="region of interest" description="Disordered" evidence="1">
    <location>
        <begin position="656"/>
        <end position="835"/>
    </location>
</feature>
<feature type="region of interest" description="Disordered" evidence="1">
    <location>
        <begin position="119"/>
        <end position="405"/>
    </location>
</feature>
<organism evidence="2 3">
    <name type="scientific">Rhypophila decipiens</name>
    <dbReference type="NCBI Taxonomy" id="261697"/>
    <lineage>
        <taxon>Eukaryota</taxon>
        <taxon>Fungi</taxon>
        <taxon>Dikarya</taxon>
        <taxon>Ascomycota</taxon>
        <taxon>Pezizomycotina</taxon>
        <taxon>Sordariomycetes</taxon>
        <taxon>Sordariomycetidae</taxon>
        <taxon>Sordariales</taxon>
        <taxon>Naviculisporaceae</taxon>
        <taxon>Rhypophila</taxon>
    </lineage>
</organism>
<feature type="compositionally biased region" description="Pro residues" evidence="1">
    <location>
        <begin position="386"/>
        <end position="400"/>
    </location>
</feature>
<feature type="compositionally biased region" description="Basic residues" evidence="1">
    <location>
        <begin position="764"/>
        <end position="788"/>
    </location>
</feature>
<name>A0AAN6Y6X3_9PEZI</name>
<feature type="compositionally biased region" description="Low complexity" evidence="1">
    <location>
        <begin position="660"/>
        <end position="669"/>
    </location>
</feature>
<keyword evidence="3" id="KW-1185">Reference proteome</keyword>
<dbReference type="Proteomes" id="UP001301769">
    <property type="component" value="Unassembled WGS sequence"/>
</dbReference>